<dbReference type="eggNOG" id="COG2930">
    <property type="taxonomic scope" value="Bacteria"/>
</dbReference>
<dbReference type="AlphaFoldDB" id="B3EP78"/>
<evidence type="ECO:0000313" key="1">
    <source>
        <dbReference type="EMBL" id="ACE05217.1"/>
    </source>
</evidence>
<dbReference type="STRING" id="331678.Cphamn1_2313"/>
<proteinExistence type="predicted"/>
<dbReference type="KEGG" id="cpb:Cphamn1_2313"/>
<dbReference type="HOGENOM" id="CLU_100198_1_0_10"/>
<sequence>MSLDLFHGFFLLNNKNTDTMMNMKRNVCVLLLVLTAIAASPLSLFAGWNPHEENSAQQTIRLFQKTDPGLQIFFDEAYGYAVFPDVYKGGILLLGGARGEGYVYEQGTIIGRSSITQINVGPQLGGQAFSEIIFFRSQADLENFKKGNYELNAQASAVAVTAGVATNSEYSDGVAIFALPKSGLMAEASVGGQKFSFKPYYREVGSENDN</sequence>
<dbReference type="EMBL" id="CP001101">
    <property type="protein sequence ID" value="ACE05217.1"/>
    <property type="molecule type" value="Genomic_DNA"/>
</dbReference>
<name>B3EP78_CHLPB</name>
<organism evidence="1">
    <name type="scientific">Chlorobium phaeobacteroides (strain BS1)</name>
    <dbReference type="NCBI Taxonomy" id="331678"/>
    <lineage>
        <taxon>Bacteria</taxon>
        <taxon>Pseudomonadati</taxon>
        <taxon>Chlorobiota</taxon>
        <taxon>Chlorobiia</taxon>
        <taxon>Chlorobiales</taxon>
        <taxon>Chlorobiaceae</taxon>
        <taxon>Chlorobium/Pelodictyon group</taxon>
        <taxon>Chlorobium</taxon>
    </lineage>
</organism>
<evidence type="ECO:0008006" key="2">
    <source>
        <dbReference type="Google" id="ProtNLM"/>
    </source>
</evidence>
<dbReference type="CDD" id="cd11524">
    <property type="entry name" value="SYLF"/>
    <property type="match status" value="1"/>
</dbReference>
<protein>
    <recommendedName>
        <fullName evidence="2">Ysc84 actin-binding domain-containing protein</fullName>
    </recommendedName>
</protein>
<reference evidence="1" key="1">
    <citation type="submission" date="2008-06" db="EMBL/GenBank/DDBJ databases">
        <title>Complete sequence of Chlorobium phaeobacteroides BS1.</title>
        <authorList>
            <consortium name="US DOE Joint Genome Institute"/>
            <person name="Lucas S."/>
            <person name="Copeland A."/>
            <person name="Lapidus A."/>
            <person name="Glavina del Rio T."/>
            <person name="Dalin E."/>
            <person name="Tice H."/>
            <person name="Bruce D."/>
            <person name="Goodwin L."/>
            <person name="Pitluck S."/>
            <person name="Schmutz J."/>
            <person name="Larimer F."/>
            <person name="Land M."/>
            <person name="Hauser L."/>
            <person name="Kyrpides N."/>
            <person name="Ovchinnikova G."/>
            <person name="Li T."/>
            <person name="Liu Z."/>
            <person name="Zhao F."/>
            <person name="Overmann J."/>
            <person name="Bryant D.A."/>
            <person name="Richardson P."/>
        </authorList>
    </citation>
    <scope>NUCLEOTIDE SEQUENCE [LARGE SCALE GENOMIC DNA]</scope>
    <source>
        <strain evidence="1">BS1</strain>
    </source>
</reference>
<accession>B3EP78</accession>
<gene>
    <name evidence="1" type="ordered locus">Cphamn1_2313</name>
</gene>